<dbReference type="InterPro" id="IPR050194">
    <property type="entry name" value="Glycosyltransferase_grp1"/>
</dbReference>
<feature type="domain" description="Glycosyl transferase family 1" evidence="1">
    <location>
        <begin position="196"/>
        <end position="357"/>
    </location>
</feature>
<evidence type="ECO:0000313" key="2">
    <source>
        <dbReference type="EMBL" id="MDN5210981.1"/>
    </source>
</evidence>
<keyword evidence="2" id="KW-0328">Glycosyltransferase</keyword>
<dbReference type="InterPro" id="IPR001296">
    <property type="entry name" value="Glyco_trans_1"/>
</dbReference>
<accession>A0ABT8L3E2</accession>
<dbReference type="CDD" id="cd03801">
    <property type="entry name" value="GT4_PimA-like"/>
    <property type="match status" value="1"/>
</dbReference>
<evidence type="ECO:0000313" key="3">
    <source>
        <dbReference type="Proteomes" id="UP001172083"/>
    </source>
</evidence>
<dbReference type="SUPFAM" id="SSF53756">
    <property type="entry name" value="UDP-Glycosyltransferase/glycogen phosphorylase"/>
    <property type="match status" value="1"/>
</dbReference>
<name>A0ABT8L3E2_9BACT</name>
<gene>
    <name evidence="2" type="ORF">QQ020_02940</name>
</gene>
<organism evidence="2 3">
    <name type="scientific">Agaribacillus aureus</name>
    <dbReference type="NCBI Taxonomy" id="3051825"/>
    <lineage>
        <taxon>Bacteria</taxon>
        <taxon>Pseudomonadati</taxon>
        <taxon>Bacteroidota</taxon>
        <taxon>Cytophagia</taxon>
        <taxon>Cytophagales</taxon>
        <taxon>Splendidivirgaceae</taxon>
        <taxon>Agaribacillus</taxon>
    </lineage>
</organism>
<protein>
    <submittedName>
        <fullName evidence="2">Glycosyltransferase family 4 protein</fullName>
        <ecNumber evidence="2">2.4.-.-</ecNumber>
    </submittedName>
</protein>
<dbReference type="RefSeq" id="WP_346756317.1">
    <property type="nucleotide sequence ID" value="NZ_JAUJEB010000001.1"/>
</dbReference>
<keyword evidence="3" id="KW-1185">Reference proteome</keyword>
<dbReference type="PANTHER" id="PTHR45947:SF3">
    <property type="entry name" value="SULFOQUINOVOSYL TRANSFERASE SQD2"/>
    <property type="match status" value="1"/>
</dbReference>
<dbReference type="EC" id="2.4.-.-" evidence="2"/>
<dbReference type="Proteomes" id="UP001172083">
    <property type="component" value="Unassembled WGS sequence"/>
</dbReference>
<proteinExistence type="predicted"/>
<dbReference type="Gene3D" id="3.40.50.2000">
    <property type="entry name" value="Glycogen Phosphorylase B"/>
    <property type="match status" value="2"/>
</dbReference>
<reference evidence="2" key="1">
    <citation type="submission" date="2023-06" db="EMBL/GenBank/DDBJ databases">
        <title>Genomic of Agaribacillus aureum.</title>
        <authorList>
            <person name="Wang G."/>
        </authorList>
    </citation>
    <scope>NUCLEOTIDE SEQUENCE</scope>
    <source>
        <strain evidence="2">BMA12</strain>
    </source>
</reference>
<dbReference type="Pfam" id="PF00534">
    <property type="entry name" value="Glycos_transf_1"/>
    <property type="match status" value="1"/>
</dbReference>
<keyword evidence="2" id="KW-0808">Transferase</keyword>
<evidence type="ECO:0000259" key="1">
    <source>
        <dbReference type="Pfam" id="PF00534"/>
    </source>
</evidence>
<sequence length="384" mass="44090">MHENLRKKPDLLIVSDTPMWRVDGRNLAFEPVIREIDNFYPLFDKITWIGFRHDNDKIQDSAVALKHAQVKFVFLNNIGGKGLMDKLKILWKIPAYFYRVYRQIRKCDVVHARGPSIPAFFTLIIAHIVTRPVYWYKYAGNWDLENPPFSYKMQKNYLKKNTKVVGTINGRWPNQEKHLVSFENPCFTNAELQKAKEIAATKSFSGDLNLLFVGRIEERKGFDRLLEALAQFRKGDGIGTAYMVGGGVKKADFEQLAAEMLQIDYVFTGPLKRDALNEIYSKSHIFCLPSLSEGFPKVLAESAAFGCVPVVSDLSCIGQYILHFKNGLLLQDISPAEIKEHLSWMLSHRDELKAMSRSVNEITDNFTYEYYNERISKDILSGLD</sequence>
<dbReference type="PANTHER" id="PTHR45947">
    <property type="entry name" value="SULFOQUINOVOSYL TRANSFERASE SQD2"/>
    <property type="match status" value="1"/>
</dbReference>
<dbReference type="GO" id="GO:0016757">
    <property type="term" value="F:glycosyltransferase activity"/>
    <property type="evidence" value="ECO:0007669"/>
    <property type="project" value="UniProtKB-KW"/>
</dbReference>
<comment type="caution">
    <text evidence="2">The sequence shown here is derived from an EMBL/GenBank/DDBJ whole genome shotgun (WGS) entry which is preliminary data.</text>
</comment>
<dbReference type="EMBL" id="JAUJEB010000001">
    <property type="protein sequence ID" value="MDN5210981.1"/>
    <property type="molecule type" value="Genomic_DNA"/>
</dbReference>